<dbReference type="FunFam" id="3.30.565.10:FF:000006">
    <property type="entry name" value="Sensor histidine kinase WalK"/>
    <property type="match status" value="1"/>
</dbReference>
<feature type="transmembrane region" description="Helical" evidence="14">
    <location>
        <begin position="7"/>
        <end position="29"/>
    </location>
</feature>
<evidence type="ECO:0000256" key="13">
    <source>
        <dbReference type="ARBA" id="ARBA00023136"/>
    </source>
</evidence>
<evidence type="ECO:0000256" key="10">
    <source>
        <dbReference type="ARBA" id="ARBA00022840"/>
    </source>
</evidence>
<dbReference type="SUPFAM" id="SSF55874">
    <property type="entry name" value="ATPase domain of HSP90 chaperone/DNA topoisomerase II/histidine kinase"/>
    <property type="match status" value="1"/>
</dbReference>
<dbReference type="InterPro" id="IPR003594">
    <property type="entry name" value="HATPase_dom"/>
</dbReference>
<dbReference type="Pfam" id="PF00672">
    <property type="entry name" value="HAMP"/>
    <property type="match status" value="1"/>
</dbReference>
<dbReference type="Gene3D" id="1.10.287.130">
    <property type="match status" value="1"/>
</dbReference>
<dbReference type="InterPro" id="IPR004358">
    <property type="entry name" value="Sig_transdc_His_kin-like_C"/>
</dbReference>
<dbReference type="CDD" id="cd06225">
    <property type="entry name" value="HAMP"/>
    <property type="match status" value="1"/>
</dbReference>
<proteinExistence type="predicted"/>
<evidence type="ECO:0000256" key="2">
    <source>
        <dbReference type="ARBA" id="ARBA00004651"/>
    </source>
</evidence>
<dbReference type="InterPro" id="IPR005467">
    <property type="entry name" value="His_kinase_dom"/>
</dbReference>
<dbReference type="PROSITE" id="PS50885">
    <property type="entry name" value="HAMP"/>
    <property type="match status" value="1"/>
</dbReference>
<dbReference type="GO" id="GO:0000155">
    <property type="term" value="F:phosphorelay sensor kinase activity"/>
    <property type="evidence" value="ECO:0007669"/>
    <property type="project" value="InterPro"/>
</dbReference>
<evidence type="ECO:0000256" key="6">
    <source>
        <dbReference type="ARBA" id="ARBA00022679"/>
    </source>
</evidence>
<sequence length="368" mass="42921">MSIRKRLIFSNIAMIVIPIITFILLQIILDMFFFNSFDPTDSGQRTHAFYFFRFGIIIPIFAITNALLSYFVSRSIIKPIRGLNDAARKIREGNLDFQMKPYRKDEIGQLAQSFELMRKSLKESSELQQKYEQNRKELIANISHDLKTPMTSIKGYVEGIQDGIANTPEKMERYIQTIHTKTLHMDHLIDELFLYSKLDLKRVPFHFEDVNIHHYLLDRIEELQFDLDNIQVMITYENVSKQNDIFVIMEREQFKRVFTNVIQNSLKYMDKSEKNISIKLIEENEKVIIECTDNGKGISKEVLPYIFDQFYRVDQSRNAMSGGSGLGLAIVKRIIEEHGGQVWAESEEGVYTSIYLTLNKVTGNKEIV</sequence>
<keyword evidence="13 14" id="KW-0472">Membrane</keyword>
<gene>
    <name evidence="17" type="ORF">GCM10007380_16230</name>
</gene>
<feature type="domain" description="Histidine kinase" evidence="15">
    <location>
        <begin position="141"/>
        <end position="362"/>
    </location>
</feature>
<keyword evidence="18" id="KW-1185">Reference proteome</keyword>
<dbReference type="InterPro" id="IPR050398">
    <property type="entry name" value="HssS/ArlS-like"/>
</dbReference>
<evidence type="ECO:0000256" key="14">
    <source>
        <dbReference type="SAM" id="Phobius"/>
    </source>
</evidence>
<keyword evidence="5" id="KW-0597">Phosphoprotein</keyword>
<keyword evidence="10" id="KW-0067">ATP-binding</keyword>
<comment type="catalytic activity">
    <reaction evidence="1">
        <text>ATP + protein L-histidine = ADP + protein N-phospho-L-histidine.</text>
        <dbReference type="EC" id="2.7.13.3"/>
    </reaction>
</comment>
<dbReference type="SUPFAM" id="SSF47384">
    <property type="entry name" value="Homodimeric domain of signal transducing histidine kinase"/>
    <property type="match status" value="1"/>
</dbReference>
<keyword evidence="11 14" id="KW-1133">Transmembrane helix</keyword>
<keyword evidence="7 14" id="KW-0812">Transmembrane</keyword>
<dbReference type="FunFam" id="1.10.287.130:FF:000008">
    <property type="entry name" value="Two-component sensor histidine kinase"/>
    <property type="match status" value="1"/>
</dbReference>
<feature type="domain" description="HAMP" evidence="16">
    <location>
        <begin position="74"/>
        <end position="126"/>
    </location>
</feature>
<evidence type="ECO:0000256" key="8">
    <source>
        <dbReference type="ARBA" id="ARBA00022741"/>
    </source>
</evidence>
<protein>
    <recommendedName>
        <fullName evidence="3">histidine kinase</fullName>
        <ecNumber evidence="3">2.7.13.3</ecNumber>
    </recommendedName>
</protein>
<evidence type="ECO:0000256" key="7">
    <source>
        <dbReference type="ARBA" id="ARBA00022692"/>
    </source>
</evidence>
<dbReference type="InterPro" id="IPR036097">
    <property type="entry name" value="HisK_dim/P_sf"/>
</dbReference>
<dbReference type="EMBL" id="BMHB01000001">
    <property type="protein sequence ID" value="GGI13101.1"/>
    <property type="molecule type" value="Genomic_DNA"/>
</dbReference>
<evidence type="ECO:0000313" key="18">
    <source>
        <dbReference type="Proteomes" id="UP000626244"/>
    </source>
</evidence>
<feature type="transmembrane region" description="Helical" evidence="14">
    <location>
        <begin position="49"/>
        <end position="72"/>
    </location>
</feature>
<comment type="subcellular location">
    <subcellularLocation>
        <location evidence="2">Cell membrane</location>
        <topology evidence="2">Multi-pass membrane protein</topology>
    </subcellularLocation>
</comment>
<dbReference type="SMART" id="SM00388">
    <property type="entry name" value="HisKA"/>
    <property type="match status" value="1"/>
</dbReference>
<evidence type="ECO:0000256" key="5">
    <source>
        <dbReference type="ARBA" id="ARBA00022553"/>
    </source>
</evidence>
<dbReference type="GO" id="GO:0005524">
    <property type="term" value="F:ATP binding"/>
    <property type="evidence" value="ECO:0007669"/>
    <property type="project" value="UniProtKB-KW"/>
</dbReference>
<accession>A0A8J3F188</accession>
<keyword evidence="9" id="KW-0418">Kinase</keyword>
<evidence type="ECO:0000256" key="1">
    <source>
        <dbReference type="ARBA" id="ARBA00000085"/>
    </source>
</evidence>
<keyword evidence="6" id="KW-0808">Transferase</keyword>
<reference evidence="18" key="1">
    <citation type="journal article" date="2019" name="Int. J. Syst. Evol. Microbiol.">
        <title>The Global Catalogue of Microorganisms (GCM) 10K type strain sequencing project: providing services to taxonomists for standard genome sequencing and annotation.</title>
        <authorList>
            <consortium name="The Broad Institute Genomics Platform"/>
            <consortium name="The Broad Institute Genome Sequencing Center for Infectious Disease"/>
            <person name="Wu L."/>
            <person name="Ma J."/>
        </authorList>
    </citation>
    <scope>NUCLEOTIDE SEQUENCE [LARGE SCALE GENOMIC DNA]</scope>
    <source>
        <strain evidence="18">CGMCC 1.14993</strain>
    </source>
</reference>
<keyword evidence="8" id="KW-0547">Nucleotide-binding</keyword>
<dbReference type="Gene3D" id="3.30.565.10">
    <property type="entry name" value="Histidine kinase-like ATPase, C-terminal domain"/>
    <property type="match status" value="1"/>
</dbReference>
<dbReference type="PRINTS" id="PR00344">
    <property type="entry name" value="BCTRLSENSOR"/>
</dbReference>
<evidence type="ECO:0000256" key="4">
    <source>
        <dbReference type="ARBA" id="ARBA00022475"/>
    </source>
</evidence>
<comment type="caution">
    <text evidence="17">The sequence shown here is derived from an EMBL/GenBank/DDBJ whole genome shotgun (WGS) entry which is preliminary data.</text>
</comment>
<evidence type="ECO:0000313" key="17">
    <source>
        <dbReference type="EMBL" id="GGI13101.1"/>
    </source>
</evidence>
<dbReference type="SMART" id="SM00387">
    <property type="entry name" value="HATPase_c"/>
    <property type="match status" value="1"/>
</dbReference>
<dbReference type="Pfam" id="PF00512">
    <property type="entry name" value="HisKA"/>
    <property type="match status" value="1"/>
</dbReference>
<dbReference type="Gene3D" id="6.10.340.10">
    <property type="match status" value="1"/>
</dbReference>
<evidence type="ECO:0000256" key="12">
    <source>
        <dbReference type="ARBA" id="ARBA00023012"/>
    </source>
</evidence>
<dbReference type="EC" id="2.7.13.3" evidence="3"/>
<evidence type="ECO:0000259" key="16">
    <source>
        <dbReference type="PROSITE" id="PS50885"/>
    </source>
</evidence>
<dbReference type="PANTHER" id="PTHR45528">
    <property type="entry name" value="SENSOR HISTIDINE KINASE CPXA"/>
    <property type="match status" value="1"/>
</dbReference>
<dbReference type="InterPro" id="IPR003660">
    <property type="entry name" value="HAMP_dom"/>
</dbReference>
<evidence type="ECO:0000256" key="3">
    <source>
        <dbReference type="ARBA" id="ARBA00012438"/>
    </source>
</evidence>
<dbReference type="Pfam" id="PF02518">
    <property type="entry name" value="HATPase_c"/>
    <property type="match status" value="1"/>
</dbReference>
<keyword evidence="4" id="KW-1003">Cell membrane</keyword>
<evidence type="ECO:0000256" key="11">
    <source>
        <dbReference type="ARBA" id="ARBA00022989"/>
    </source>
</evidence>
<dbReference type="AlphaFoldDB" id="A0A8J3F188"/>
<dbReference type="PANTHER" id="PTHR45528:SF1">
    <property type="entry name" value="SENSOR HISTIDINE KINASE CPXA"/>
    <property type="match status" value="1"/>
</dbReference>
<keyword evidence="12" id="KW-0902">Two-component regulatory system</keyword>
<dbReference type="CDD" id="cd00082">
    <property type="entry name" value="HisKA"/>
    <property type="match status" value="1"/>
</dbReference>
<dbReference type="GO" id="GO:0005886">
    <property type="term" value="C:plasma membrane"/>
    <property type="evidence" value="ECO:0007669"/>
    <property type="project" value="UniProtKB-SubCell"/>
</dbReference>
<name>A0A8J3F188_9BACI</name>
<dbReference type="CDD" id="cd00075">
    <property type="entry name" value="HATPase"/>
    <property type="match status" value="1"/>
</dbReference>
<organism evidence="17 18">
    <name type="scientific">Gottfriedia solisilvae</name>
    <dbReference type="NCBI Taxonomy" id="1516104"/>
    <lineage>
        <taxon>Bacteria</taxon>
        <taxon>Bacillati</taxon>
        <taxon>Bacillota</taxon>
        <taxon>Bacilli</taxon>
        <taxon>Bacillales</taxon>
        <taxon>Bacillaceae</taxon>
        <taxon>Gottfriedia</taxon>
    </lineage>
</organism>
<dbReference type="Proteomes" id="UP000626244">
    <property type="component" value="Unassembled WGS sequence"/>
</dbReference>
<evidence type="ECO:0000259" key="15">
    <source>
        <dbReference type="PROSITE" id="PS50109"/>
    </source>
</evidence>
<dbReference type="InterPro" id="IPR036890">
    <property type="entry name" value="HATPase_C_sf"/>
</dbReference>
<evidence type="ECO:0000256" key="9">
    <source>
        <dbReference type="ARBA" id="ARBA00022777"/>
    </source>
</evidence>
<dbReference type="SUPFAM" id="SSF158472">
    <property type="entry name" value="HAMP domain-like"/>
    <property type="match status" value="1"/>
</dbReference>
<dbReference type="PROSITE" id="PS50109">
    <property type="entry name" value="HIS_KIN"/>
    <property type="match status" value="1"/>
</dbReference>
<dbReference type="SMART" id="SM00304">
    <property type="entry name" value="HAMP"/>
    <property type="match status" value="1"/>
</dbReference>
<dbReference type="InterPro" id="IPR003661">
    <property type="entry name" value="HisK_dim/P_dom"/>
</dbReference>